<dbReference type="InterPro" id="IPR029063">
    <property type="entry name" value="SAM-dependent_MTases_sf"/>
</dbReference>
<dbReference type="InterPro" id="IPR013217">
    <property type="entry name" value="Methyltransf_12"/>
</dbReference>
<feature type="domain" description="Methyltransferase type 12" evidence="1">
    <location>
        <begin position="111"/>
        <end position="202"/>
    </location>
</feature>
<dbReference type="Pfam" id="PF08242">
    <property type="entry name" value="Methyltransf_12"/>
    <property type="match status" value="1"/>
</dbReference>
<dbReference type="EMBL" id="CP104003">
    <property type="protein sequence ID" value="UWM56744.1"/>
    <property type="molecule type" value="Genomic_DNA"/>
</dbReference>
<dbReference type="GO" id="GO:0032259">
    <property type="term" value="P:methylation"/>
    <property type="evidence" value="ECO:0007669"/>
    <property type="project" value="UniProtKB-KW"/>
</dbReference>
<accession>A0A9E7R6J5</accession>
<keyword evidence="3" id="KW-1185">Reference proteome</keyword>
<reference evidence="2" key="1">
    <citation type="submission" date="2022-09" db="EMBL/GenBank/DDBJ databases">
        <title>Diverse halophilic archaea isolated from saline environments.</title>
        <authorList>
            <person name="Cui H.-L."/>
        </authorList>
    </citation>
    <scope>NUCLEOTIDE SEQUENCE</scope>
    <source>
        <strain evidence="2">ZS-35-S2</strain>
    </source>
</reference>
<dbReference type="Proteomes" id="UP001057580">
    <property type="component" value="Chromosome"/>
</dbReference>
<dbReference type="KEGG" id="ssai:N0B31_10705"/>
<dbReference type="Gene3D" id="3.40.50.150">
    <property type="entry name" value="Vaccinia Virus protein VP39"/>
    <property type="match status" value="1"/>
</dbReference>
<sequence>MRPLALDALPQHSGWARYLLDPHGDPPDDPVAYTTADRYDGIYGHFLSAYRDEGLTPEALARRVSAAGRDDPGPVSIRESLHLVSPAELLELERFEVQTAVRGVPTPDTVLDLGCGWGATLAPLATAFPDASVVGAERSQSGVELARELHADHDRISVERFDLAGSWGLVDEVPGDVLVFTRGVLTTLDDTAGVVERLAERAAGGRVVGGVHLEQVDAHPETTLGLLRRHYARVRGYDDTALAALRGDARLAVERVVYDTLGPNPLHPQTAVHWRPKPGADR</sequence>
<dbReference type="GO" id="GO:0008168">
    <property type="term" value="F:methyltransferase activity"/>
    <property type="evidence" value="ECO:0007669"/>
    <property type="project" value="UniProtKB-KW"/>
</dbReference>
<dbReference type="GeneID" id="74942897"/>
<dbReference type="AlphaFoldDB" id="A0A9E7R6J5"/>
<dbReference type="CDD" id="cd02440">
    <property type="entry name" value="AdoMet_MTases"/>
    <property type="match status" value="1"/>
</dbReference>
<evidence type="ECO:0000313" key="2">
    <source>
        <dbReference type="EMBL" id="UWM56744.1"/>
    </source>
</evidence>
<evidence type="ECO:0000313" key="3">
    <source>
        <dbReference type="Proteomes" id="UP001057580"/>
    </source>
</evidence>
<organism evidence="2 3">
    <name type="scientific">Salinirubellus salinus</name>
    <dbReference type="NCBI Taxonomy" id="1364945"/>
    <lineage>
        <taxon>Archaea</taxon>
        <taxon>Methanobacteriati</taxon>
        <taxon>Methanobacteriota</taxon>
        <taxon>Stenosarchaea group</taxon>
        <taxon>Halobacteria</taxon>
        <taxon>Halobacteriales</taxon>
        <taxon>Natronomonadaceae</taxon>
        <taxon>Salinirubellus</taxon>
    </lineage>
</organism>
<dbReference type="SUPFAM" id="SSF53335">
    <property type="entry name" value="S-adenosyl-L-methionine-dependent methyltransferases"/>
    <property type="match status" value="1"/>
</dbReference>
<proteinExistence type="predicted"/>
<protein>
    <submittedName>
        <fullName evidence="2">Class I SAM-dependent methyltransferase</fullName>
    </submittedName>
</protein>
<evidence type="ECO:0000259" key="1">
    <source>
        <dbReference type="Pfam" id="PF08242"/>
    </source>
</evidence>
<name>A0A9E7R6J5_9EURY</name>
<gene>
    <name evidence="2" type="ORF">N0B31_10705</name>
</gene>
<dbReference type="RefSeq" id="WP_260643858.1">
    <property type="nucleotide sequence ID" value="NZ_CP104003.1"/>
</dbReference>
<keyword evidence="2" id="KW-0808">Transferase</keyword>
<keyword evidence="2" id="KW-0489">Methyltransferase</keyword>